<dbReference type="EMBL" id="CAIT01000006">
    <property type="protein sequence ID" value="CCH52905.1"/>
    <property type="molecule type" value="Genomic_DNA"/>
</dbReference>
<dbReference type="STRING" id="1185876.BN8_01945"/>
<name>I2GG80_9BACT</name>
<dbReference type="AlphaFoldDB" id="I2GG80"/>
<dbReference type="Gene3D" id="3.20.20.80">
    <property type="entry name" value="Glycosidases"/>
    <property type="match status" value="1"/>
</dbReference>
<organism evidence="2 3">
    <name type="scientific">Fibrisoma limi BUZ 3</name>
    <dbReference type="NCBI Taxonomy" id="1185876"/>
    <lineage>
        <taxon>Bacteria</taxon>
        <taxon>Pseudomonadati</taxon>
        <taxon>Bacteroidota</taxon>
        <taxon>Cytophagia</taxon>
        <taxon>Cytophagales</taxon>
        <taxon>Spirosomataceae</taxon>
        <taxon>Fibrisoma</taxon>
    </lineage>
</organism>
<dbReference type="SUPFAM" id="SSF51445">
    <property type="entry name" value="(Trans)glycosidases"/>
    <property type="match status" value="1"/>
</dbReference>
<dbReference type="Proteomes" id="UP000009309">
    <property type="component" value="Unassembled WGS sequence"/>
</dbReference>
<proteinExistence type="predicted"/>
<evidence type="ECO:0000259" key="1">
    <source>
        <dbReference type="SMART" id="SM00642"/>
    </source>
</evidence>
<dbReference type="OrthoDB" id="9806009at2"/>
<comment type="caution">
    <text evidence="2">The sequence shown here is derived from an EMBL/GenBank/DDBJ whole genome shotgun (WGS) entry which is preliminary data.</text>
</comment>
<dbReference type="eggNOG" id="COG0366">
    <property type="taxonomic scope" value="Bacteria"/>
</dbReference>
<dbReference type="InterPro" id="IPR017853">
    <property type="entry name" value="GH"/>
</dbReference>
<dbReference type="InterPro" id="IPR006047">
    <property type="entry name" value="GH13_cat_dom"/>
</dbReference>
<gene>
    <name evidence="2" type="ORF">BN8_01945</name>
</gene>
<dbReference type="InterPro" id="IPR045857">
    <property type="entry name" value="O16G_dom_2"/>
</dbReference>
<evidence type="ECO:0000313" key="2">
    <source>
        <dbReference type="EMBL" id="CCH52905.1"/>
    </source>
</evidence>
<keyword evidence="3" id="KW-1185">Reference proteome</keyword>
<dbReference type="RefSeq" id="WP_009281489.1">
    <property type="nucleotide sequence ID" value="NZ_CAIT01000006.1"/>
</dbReference>
<dbReference type="Pfam" id="PF00128">
    <property type="entry name" value="Alpha-amylase"/>
    <property type="match status" value="1"/>
</dbReference>
<dbReference type="CDD" id="cd11334">
    <property type="entry name" value="AmyAc_TreS"/>
    <property type="match status" value="1"/>
</dbReference>
<dbReference type="PANTHER" id="PTHR10357:SF219">
    <property type="entry name" value="MALTOSE ALPHA-D-GLUCOSYLTRANSFERASE"/>
    <property type="match status" value="1"/>
</dbReference>
<sequence length="588" mass="67481">MNRTIFLVGLLALVLGSVATYVITKPSTQKDDAAKPIPVPTDFIEELWYKNRIIYNLDVEVFKDSDGNGVGDFKGLTQQLDYLKNLGVDAIWLAPFQPTPNQDDGYDVADYYAIDKRLGTQDDFSDFMQQASQRDIRVIMDLVINHTSDQHPWFKAARQDKNSPYRSWYVWSKQQPKDWDKGMVFPGVQTETWSYDSVAGEYFLHRFYRFQPDLNAQNPAVQTEIRNVIRHWLNQGIAGFRLDGVPFYIELPETGMTSPEHQYEMIPQLRQFTQWHKRDVTLLGEINVEPEENKQYFGKEGGGIHMMFNFYANQYLFYALASGEVKPLREALTSTKDIPATAQWAHFLRNHDEIDLGRLSDKDRSLVYEKFGPANNMQLYDRGIRRRLAPMLNNPAMLSMAYSLLYSLPGAPVIRYGEEIGMGDDLRLKERLAIRTPMQWSAEPNAGFSTADKTVRPVIDKGPYAYKQVNVADQQRDSTSLLNQITRFIRVRKAHPEIGWGSWSLMETDSPNLLVIRYDWKGRSLMMVHNFSNDAQEMQLPPDLARKPMVNLLETSAKASGDQGKIRLAGYGYAWYGMNGTTPIVKIN</sequence>
<feature type="domain" description="Glycosyl hydrolase family 13 catalytic" evidence="1">
    <location>
        <begin position="56"/>
        <end position="435"/>
    </location>
</feature>
<evidence type="ECO:0000313" key="3">
    <source>
        <dbReference type="Proteomes" id="UP000009309"/>
    </source>
</evidence>
<dbReference type="SMART" id="SM00642">
    <property type="entry name" value="Aamy"/>
    <property type="match status" value="1"/>
</dbReference>
<dbReference type="PANTHER" id="PTHR10357">
    <property type="entry name" value="ALPHA-AMYLASE FAMILY MEMBER"/>
    <property type="match status" value="1"/>
</dbReference>
<dbReference type="SUPFAM" id="SSF51011">
    <property type="entry name" value="Glycosyl hydrolase domain"/>
    <property type="match status" value="1"/>
</dbReference>
<accession>I2GG80</accession>
<reference evidence="2 3" key="1">
    <citation type="journal article" date="2012" name="J. Bacteriol.">
        <title>Genome Sequence of the Filamentous Bacterium Fibrisoma limi BUZ 3T.</title>
        <authorList>
            <person name="Filippini M."/>
            <person name="Qi W."/>
            <person name="Jaenicke S."/>
            <person name="Goesmann A."/>
            <person name="Smits T.H."/>
            <person name="Bagheri H.C."/>
        </authorList>
    </citation>
    <scope>NUCLEOTIDE SEQUENCE [LARGE SCALE GENOMIC DNA]</scope>
    <source>
        <strain evidence="3">BUZ 3T</strain>
    </source>
</reference>
<protein>
    <submittedName>
        <fullName evidence="2">Alpha amylase catalytic region</fullName>
    </submittedName>
</protein>
<dbReference type="GO" id="GO:0005975">
    <property type="term" value="P:carbohydrate metabolic process"/>
    <property type="evidence" value="ECO:0007669"/>
    <property type="project" value="InterPro"/>
</dbReference>
<dbReference type="Gene3D" id="3.90.400.10">
    <property type="entry name" value="Oligo-1,6-glucosidase, Domain 2"/>
    <property type="match status" value="1"/>
</dbReference>